<evidence type="ECO:0000313" key="7">
    <source>
        <dbReference type="EMBL" id="KAK1544730.1"/>
    </source>
</evidence>
<dbReference type="InterPro" id="IPR027417">
    <property type="entry name" value="P-loop_NTPase"/>
</dbReference>
<dbReference type="InterPro" id="IPR050534">
    <property type="entry name" value="Coronavir_polyprotein_1ab"/>
</dbReference>
<feature type="compositionally biased region" description="Basic and acidic residues" evidence="5">
    <location>
        <begin position="1089"/>
        <end position="1107"/>
    </location>
</feature>
<sequence>MPPKKTKGAKGKSVEDKPAGSKSSAYAPTSMEKCAIFLGDLSGPVLASHGTNDSGIRIGARIRVETNDWLDPHIALILKFPDGADNEDNGSGVRFHYTKNGSTYDPFPTLDIGIRFHRQKWTQKFEEASPELLSRFPSLQEGPGTTIITFSCDVDDKDRVSIEGLGMAYINKSEPELEKFVNENGSLHGVTLSDFIRRKTFHVFMIKKGRPIDIHKNISFEKLPPPFDYPYGDAHNFDPERGADFLAKNPRKTAYHPVHSFNDANSMLTVTTQSLLQNDLYVWQQAQLIAAVKLRAYFVPNPERKNNYFVILPLPKEFVDQFEPAWVKLLDQQVSLIMWENEDDEKPSGSWRCRFKPYTSGTQALEPHPRGKSEAVLAVVRPPPQDPGSQCSISCVALHFFGILDDTERKIIAVDKWNEPDSESGHLAQLTMRGQGYAEWMMQSSPAAEGEGVAGLTKAVTSATIIGSPPSLRHLPKVSFLPGKDVRYEEALTSISLEEDRERWPAFCRQVLLGIAIVTAGPGYGKTTEMAKTALAMEYSLGRVFCTAPAHVAVTNFAVRTDKITREVCLRYNDNLPEGTPRARHRMVLRGYKRAHELAAFEALLEDPRLGDMAAPQLSYGQAPWRLELSVAFWLLVLLRSPAVRDLHKDDKEALHQLQRQVDTRRDWAKLRAVATGQITWDEYTETAPPHQKTLSTAMDQLVAMADILATTPSACVSVTEVYNRWWMQAKAVAIDEAANMDRGDLASAWGNKMLPLLCGGDTEQLPPTVLTDEYCIDAAGHVFNQFSNDGLISAQGFLMASGHLAYRLRLQLRTANGLFDIVGKIIYPDIPVRYGDSCCIDLPKFKNGHLLESFFRERFPELVAPKEGKFAPIFVHCPDTIVRTDHVNGNKRCNDQVHAALNMASRLVKEKSVDASKVVILSPYKANVELLNKWTQKHYPELATMSPASTIDGYQGQENDIVFVVMGTKARNPGPGFTTKRARLNVLLTRQRCGLVVFGDINVVGEMNPKDFGTMPQLDLPAASNFSLAKPPQFVVGGKARADGSAVGIVKKMAPAQYRIWLLLWQSGRVVTMSVKNLGNLDGSPETGVEREENGAKRKAEEETKKEAKKPKIKEPEKKSDS</sequence>
<organism evidence="7 8">
    <name type="scientific">Colletotrichum paranaense</name>
    <dbReference type="NCBI Taxonomy" id="1914294"/>
    <lineage>
        <taxon>Eukaryota</taxon>
        <taxon>Fungi</taxon>
        <taxon>Dikarya</taxon>
        <taxon>Ascomycota</taxon>
        <taxon>Pezizomycotina</taxon>
        <taxon>Sordariomycetes</taxon>
        <taxon>Hypocreomycetidae</taxon>
        <taxon>Glomerellales</taxon>
        <taxon>Glomerellaceae</taxon>
        <taxon>Colletotrichum</taxon>
        <taxon>Colletotrichum acutatum species complex</taxon>
    </lineage>
</organism>
<dbReference type="InterPro" id="IPR041679">
    <property type="entry name" value="DNA2/NAM7-like_C"/>
</dbReference>
<dbReference type="CDD" id="cd18808">
    <property type="entry name" value="SF1_C_Upf1"/>
    <property type="match status" value="1"/>
</dbReference>
<evidence type="ECO:0000256" key="5">
    <source>
        <dbReference type="SAM" id="MobiDB-lite"/>
    </source>
</evidence>
<dbReference type="EMBL" id="MOPA01000002">
    <property type="protein sequence ID" value="KAK1544730.1"/>
    <property type="molecule type" value="Genomic_DNA"/>
</dbReference>
<feature type="region of interest" description="Disordered" evidence="5">
    <location>
        <begin position="1078"/>
        <end position="1123"/>
    </location>
</feature>
<reference evidence="7 8" key="1">
    <citation type="submission" date="2016-10" db="EMBL/GenBank/DDBJ databases">
        <title>The genome sequence of Colletotrichum fioriniae PJ7.</title>
        <authorList>
            <person name="Baroncelli R."/>
        </authorList>
    </citation>
    <scope>NUCLEOTIDE SEQUENCE [LARGE SCALE GENOMIC DNA]</scope>
    <source>
        <strain evidence="7 8">IMI 384185</strain>
    </source>
</reference>
<keyword evidence="8" id="KW-1185">Reference proteome</keyword>
<keyword evidence="4" id="KW-0067">ATP-binding</keyword>
<comment type="caution">
    <text evidence="7">The sequence shown here is derived from an EMBL/GenBank/DDBJ whole genome shotgun (WGS) entry which is preliminary data.</text>
</comment>
<feature type="compositionally biased region" description="Basic residues" evidence="5">
    <location>
        <begin position="1"/>
        <end position="10"/>
    </location>
</feature>
<dbReference type="PANTHER" id="PTHR43788:SF8">
    <property type="entry name" value="DNA-BINDING PROTEIN SMUBP-2"/>
    <property type="match status" value="1"/>
</dbReference>
<dbReference type="InterPro" id="IPR047187">
    <property type="entry name" value="SF1_C_Upf1"/>
</dbReference>
<dbReference type="Proteomes" id="UP001241169">
    <property type="component" value="Unassembled WGS sequence"/>
</dbReference>
<name>A0ABQ9SZH9_9PEZI</name>
<keyword evidence="2" id="KW-0378">Hydrolase</keyword>
<evidence type="ECO:0000259" key="6">
    <source>
        <dbReference type="Pfam" id="PF13087"/>
    </source>
</evidence>
<dbReference type="GeneID" id="85370419"/>
<dbReference type="Gene3D" id="3.40.50.300">
    <property type="entry name" value="P-loop containing nucleotide triphosphate hydrolases"/>
    <property type="match status" value="2"/>
</dbReference>
<evidence type="ECO:0000256" key="2">
    <source>
        <dbReference type="ARBA" id="ARBA00022801"/>
    </source>
</evidence>
<proteinExistence type="predicted"/>
<evidence type="ECO:0000256" key="3">
    <source>
        <dbReference type="ARBA" id="ARBA00022806"/>
    </source>
</evidence>
<feature type="domain" description="DNA2/NAM7 helicase-like C-terminal" evidence="6">
    <location>
        <begin position="874"/>
        <end position="1002"/>
    </location>
</feature>
<accession>A0ABQ9SZH9</accession>
<keyword evidence="1" id="KW-0547">Nucleotide-binding</keyword>
<gene>
    <name evidence="7" type="ORF">CPAR01_02232</name>
</gene>
<feature type="region of interest" description="Disordered" evidence="5">
    <location>
        <begin position="1"/>
        <end position="26"/>
    </location>
</feature>
<dbReference type="SUPFAM" id="SSF52540">
    <property type="entry name" value="P-loop containing nucleoside triphosphate hydrolases"/>
    <property type="match status" value="1"/>
</dbReference>
<keyword evidence="3" id="KW-0347">Helicase</keyword>
<dbReference type="RefSeq" id="XP_060353848.1">
    <property type="nucleotide sequence ID" value="XM_060486520.1"/>
</dbReference>
<protein>
    <recommendedName>
        <fullName evidence="6">DNA2/NAM7 helicase-like C-terminal domain-containing protein</fullName>
    </recommendedName>
</protein>
<dbReference type="PANTHER" id="PTHR43788">
    <property type="entry name" value="DNA2/NAM7 HELICASE FAMILY MEMBER"/>
    <property type="match status" value="1"/>
</dbReference>
<evidence type="ECO:0000256" key="1">
    <source>
        <dbReference type="ARBA" id="ARBA00022741"/>
    </source>
</evidence>
<evidence type="ECO:0000256" key="4">
    <source>
        <dbReference type="ARBA" id="ARBA00022840"/>
    </source>
</evidence>
<dbReference type="Pfam" id="PF13087">
    <property type="entry name" value="AAA_12"/>
    <property type="match status" value="1"/>
</dbReference>
<feature type="compositionally biased region" description="Basic and acidic residues" evidence="5">
    <location>
        <begin position="1114"/>
        <end position="1123"/>
    </location>
</feature>
<evidence type="ECO:0000313" key="8">
    <source>
        <dbReference type="Proteomes" id="UP001241169"/>
    </source>
</evidence>